<gene>
    <name evidence="1" type="ORF">BDR25DRAFT_323218</name>
</gene>
<sequence length="225" mass="25421">MEASYKPYQFIQRQIERLRTKDRGGKRTGRNELNTERIYGLLDKSRIFDKFALLDRVVSLNDWFLDPGFNISAFCTIQINLGESPQELHHDDAYCYIPHPFTLTNGATNIIPGSHLWPSGDVPTHPHPSTISIACPAGSAIYFLGTTWHSGSPNTTSTPRQSLTNLILAVDPRKLDAIPERIVRMMGYEVQRPFIGLMDWAGRDVEWSPPTFADSEEGFGKRSKL</sequence>
<comment type="caution">
    <text evidence="1">The sequence shown here is derived from an EMBL/GenBank/DDBJ whole genome shotgun (WGS) entry which is preliminary data.</text>
</comment>
<organism evidence="1 2">
    <name type="scientific">Lindgomyces ingoldianus</name>
    <dbReference type="NCBI Taxonomy" id="673940"/>
    <lineage>
        <taxon>Eukaryota</taxon>
        <taxon>Fungi</taxon>
        <taxon>Dikarya</taxon>
        <taxon>Ascomycota</taxon>
        <taxon>Pezizomycotina</taxon>
        <taxon>Dothideomycetes</taxon>
        <taxon>Pleosporomycetidae</taxon>
        <taxon>Pleosporales</taxon>
        <taxon>Lindgomycetaceae</taxon>
        <taxon>Lindgomyces</taxon>
    </lineage>
</organism>
<evidence type="ECO:0000313" key="1">
    <source>
        <dbReference type="EMBL" id="KAF2474202.1"/>
    </source>
</evidence>
<proteinExistence type="predicted"/>
<dbReference type="EMBL" id="MU003498">
    <property type="protein sequence ID" value="KAF2474202.1"/>
    <property type="molecule type" value="Genomic_DNA"/>
</dbReference>
<name>A0ACB6R7A4_9PLEO</name>
<keyword evidence="2" id="KW-1185">Reference proteome</keyword>
<evidence type="ECO:0000313" key="2">
    <source>
        <dbReference type="Proteomes" id="UP000799755"/>
    </source>
</evidence>
<dbReference type="Proteomes" id="UP000799755">
    <property type="component" value="Unassembled WGS sequence"/>
</dbReference>
<reference evidence="1" key="1">
    <citation type="journal article" date="2020" name="Stud. Mycol.">
        <title>101 Dothideomycetes genomes: a test case for predicting lifestyles and emergence of pathogens.</title>
        <authorList>
            <person name="Haridas S."/>
            <person name="Albert R."/>
            <person name="Binder M."/>
            <person name="Bloem J."/>
            <person name="Labutti K."/>
            <person name="Salamov A."/>
            <person name="Andreopoulos B."/>
            <person name="Baker S."/>
            <person name="Barry K."/>
            <person name="Bills G."/>
            <person name="Bluhm B."/>
            <person name="Cannon C."/>
            <person name="Castanera R."/>
            <person name="Culley D."/>
            <person name="Daum C."/>
            <person name="Ezra D."/>
            <person name="Gonzalez J."/>
            <person name="Henrissat B."/>
            <person name="Kuo A."/>
            <person name="Liang C."/>
            <person name="Lipzen A."/>
            <person name="Lutzoni F."/>
            <person name="Magnuson J."/>
            <person name="Mondo S."/>
            <person name="Nolan M."/>
            <person name="Ohm R."/>
            <person name="Pangilinan J."/>
            <person name="Park H.-J."/>
            <person name="Ramirez L."/>
            <person name="Alfaro M."/>
            <person name="Sun H."/>
            <person name="Tritt A."/>
            <person name="Yoshinaga Y."/>
            <person name="Zwiers L.-H."/>
            <person name="Turgeon B."/>
            <person name="Goodwin S."/>
            <person name="Spatafora J."/>
            <person name="Crous P."/>
            <person name="Grigoriev I."/>
        </authorList>
    </citation>
    <scope>NUCLEOTIDE SEQUENCE</scope>
    <source>
        <strain evidence="1">ATCC 200398</strain>
    </source>
</reference>
<accession>A0ACB6R7A4</accession>
<protein>
    <submittedName>
        <fullName evidence="1">Uncharacterized protein</fullName>
    </submittedName>
</protein>